<evidence type="ECO:0000313" key="3">
    <source>
        <dbReference type="EMBL" id="KAJ1256971.1"/>
    </source>
</evidence>
<dbReference type="Proteomes" id="UP001164776">
    <property type="component" value="Unassembled WGS sequence"/>
</dbReference>
<feature type="region of interest" description="Disordered" evidence="1">
    <location>
        <begin position="176"/>
        <end position="197"/>
    </location>
</feature>
<organism evidence="3 4">
    <name type="scientific">Paspalum vaginatum</name>
    <name type="common">seashore paspalum</name>
    <dbReference type="NCBI Taxonomy" id="158149"/>
    <lineage>
        <taxon>Eukaryota</taxon>
        <taxon>Viridiplantae</taxon>
        <taxon>Streptophyta</taxon>
        <taxon>Embryophyta</taxon>
        <taxon>Tracheophyta</taxon>
        <taxon>Spermatophyta</taxon>
        <taxon>Magnoliopsida</taxon>
        <taxon>Liliopsida</taxon>
        <taxon>Poales</taxon>
        <taxon>Poaceae</taxon>
        <taxon>PACMAD clade</taxon>
        <taxon>Panicoideae</taxon>
        <taxon>Andropogonodae</taxon>
        <taxon>Paspaleae</taxon>
        <taxon>Paspalinae</taxon>
        <taxon>Paspalum</taxon>
    </lineage>
</organism>
<dbReference type="PANTHER" id="PTHR45023:SF4">
    <property type="entry name" value="GLYCINE-RICH PROTEIN-RELATED"/>
    <property type="match status" value="1"/>
</dbReference>
<keyword evidence="4" id="KW-1185">Reference proteome</keyword>
<dbReference type="PANTHER" id="PTHR45023">
    <property type="match status" value="1"/>
</dbReference>
<dbReference type="AlphaFoldDB" id="A0A9W7XDJ5"/>
<dbReference type="Pfam" id="PF14303">
    <property type="entry name" value="NAM-associated"/>
    <property type="match status" value="1"/>
</dbReference>
<dbReference type="EMBL" id="MU629453">
    <property type="protein sequence ID" value="KAJ1256971.1"/>
    <property type="molecule type" value="Genomic_DNA"/>
</dbReference>
<evidence type="ECO:0000313" key="4">
    <source>
        <dbReference type="Proteomes" id="UP001164776"/>
    </source>
</evidence>
<evidence type="ECO:0000256" key="1">
    <source>
        <dbReference type="SAM" id="MobiDB-lite"/>
    </source>
</evidence>
<proteinExistence type="predicted"/>
<comment type="caution">
    <text evidence="3">The sequence shown here is derived from an EMBL/GenBank/DDBJ whole genome shotgun (WGS) entry which is preliminary data.</text>
</comment>
<evidence type="ECO:0000259" key="2">
    <source>
        <dbReference type="Pfam" id="PF14303"/>
    </source>
</evidence>
<gene>
    <name evidence="3" type="ORF">BS78_K258500</name>
</gene>
<dbReference type="InterPro" id="IPR029466">
    <property type="entry name" value="NAM-associated_C"/>
</dbReference>
<accession>A0A9W7XDJ5</accession>
<feature type="domain" description="No apical meristem-associated C-terminal" evidence="2">
    <location>
        <begin position="152"/>
        <end position="282"/>
    </location>
</feature>
<protein>
    <recommendedName>
        <fullName evidence="2">No apical meristem-associated C-terminal domain-containing protein</fullName>
    </recommendedName>
</protein>
<reference evidence="3 4" key="1">
    <citation type="submission" date="2022-10" db="EMBL/GenBank/DDBJ databases">
        <title>WGS assembly of Paspalum vaginatum 540-79.</title>
        <authorList>
            <person name="Sun G."/>
            <person name="Wase N."/>
            <person name="Shu S."/>
            <person name="Jenkins J."/>
            <person name="Zhou B."/>
            <person name="Torres-Rodriguez J."/>
            <person name="Chen C."/>
            <person name="Sandor L."/>
            <person name="Plott C."/>
            <person name="Yoshinga Y."/>
            <person name="Daum C."/>
            <person name="Qi P."/>
            <person name="Barry K."/>
            <person name="Lipzen A."/>
            <person name="Berry L."/>
            <person name="Pedersen C."/>
            <person name="Gottilla T."/>
            <person name="Foltz A."/>
            <person name="Yu H."/>
            <person name="O'Malley R."/>
            <person name="Zhang C."/>
            <person name="Devos K."/>
            <person name="Sigmon B."/>
            <person name="Yu B."/>
            <person name="Obata T."/>
            <person name="Schmutz J."/>
            <person name="Schnable J."/>
        </authorList>
    </citation>
    <scope>NUCLEOTIDE SEQUENCE [LARGE SCALE GENOMIC DNA]</scope>
    <source>
        <strain evidence="4">cv. 540-79</strain>
    </source>
</reference>
<sequence>MMNYQGSMAVPPAAWYPQPYQQPPPEGGMYPPSMAAVENTVPPTVGEQDEVEVIPVHEFVPPIEKWGRTKLSNFNPREDVCLVKAWLEISCDPVIERTLRSLQSHWNNAIKPQVSTFSGYYAEALRLNPSSMSDADKTSLAASNFADVEDHAFGYMHCWDVMKDEPKWREPTEAAGMEAKAANKKGKSSDTSSSDYASKMQDLSMQRISMMQEEAMRKGQRFEQLAVIDEKRYQETLQHNQCIIDIEKEKVKIMREKHDLARQREEKQEDERILALNLDECTPQQ</sequence>
<name>A0A9W7XDJ5_9POAL</name>